<gene>
    <name evidence="2" type="ORF">ACJMK2_016034</name>
</gene>
<protein>
    <submittedName>
        <fullName evidence="2">Uncharacterized protein</fullName>
    </submittedName>
</protein>
<evidence type="ECO:0000256" key="1">
    <source>
        <dbReference type="SAM" id="Phobius"/>
    </source>
</evidence>
<sequence length="188" mass="21444">MDMTDMSNHLNCKDSVNIDAFNDTGALDRAENPAYLVIDYGEKLDKQIQEVRDELQQEILSLAERLRLMWEVLRSFMIFITPITLGMISTYCANSFLPRVLAPFAATLLFGLTVTFLAIYIQTMNDAISAFLNHRLYMPEFKDYQCHKCVAPHRGQSALSSLENGYDLCNNAQSNSRKKNDNIDTTDR</sequence>
<comment type="caution">
    <text evidence="2">The sequence shown here is derived from an EMBL/GenBank/DDBJ whole genome shotgun (WGS) entry which is preliminary data.</text>
</comment>
<organism evidence="2 3">
    <name type="scientific">Sinanodonta woodiana</name>
    <name type="common">Chinese pond mussel</name>
    <name type="synonym">Anodonta woodiana</name>
    <dbReference type="NCBI Taxonomy" id="1069815"/>
    <lineage>
        <taxon>Eukaryota</taxon>
        <taxon>Metazoa</taxon>
        <taxon>Spiralia</taxon>
        <taxon>Lophotrochozoa</taxon>
        <taxon>Mollusca</taxon>
        <taxon>Bivalvia</taxon>
        <taxon>Autobranchia</taxon>
        <taxon>Heteroconchia</taxon>
        <taxon>Palaeoheterodonta</taxon>
        <taxon>Unionida</taxon>
        <taxon>Unionoidea</taxon>
        <taxon>Unionidae</taxon>
        <taxon>Unioninae</taxon>
        <taxon>Sinanodonta</taxon>
    </lineage>
</organism>
<reference evidence="2 3" key="1">
    <citation type="submission" date="2024-11" db="EMBL/GenBank/DDBJ databases">
        <title>Chromosome-level genome assembly of the freshwater bivalve Anodonta woodiana.</title>
        <authorList>
            <person name="Chen X."/>
        </authorList>
    </citation>
    <scope>NUCLEOTIDE SEQUENCE [LARGE SCALE GENOMIC DNA]</scope>
    <source>
        <strain evidence="2">MN2024</strain>
        <tissue evidence="2">Gills</tissue>
    </source>
</reference>
<proteinExistence type="predicted"/>
<evidence type="ECO:0000313" key="2">
    <source>
        <dbReference type="EMBL" id="KAL3852382.1"/>
    </source>
</evidence>
<dbReference type="AlphaFoldDB" id="A0ABD3UVZ3"/>
<accession>A0ABD3UVZ3</accession>
<feature type="transmembrane region" description="Helical" evidence="1">
    <location>
        <begin position="100"/>
        <end position="121"/>
    </location>
</feature>
<feature type="transmembrane region" description="Helical" evidence="1">
    <location>
        <begin position="68"/>
        <end position="88"/>
    </location>
</feature>
<keyword evidence="1" id="KW-1133">Transmembrane helix</keyword>
<dbReference type="EMBL" id="JBJQND010000015">
    <property type="protein sequence ID" value="KAL3852382.1"/>
    <property type="molecule type" value="Genomic_DNA"/>
</dbReference>
<evidence type="ECO:0000313" key="3">
    <source>
        <dbReference type="Proteomes" id="UP001634394"/>
    </source>
</evidence>
<dbReference type="Proteomes" id="UP001634394">
    <property type="component" value="Unassembled WGS sequence"/>
</dbReference>
<keyword evidence="3" id="KW-1185">Reference proteome</keyword>
<keyword evidence="1" id="KW-0812">Transmembrane</keyword>
<name>A0ABD3UVZ3_SINWO</name>
<keyword evidence="1" id="KW-0472">Membrane</keyword>